<dbReference type="InterPro" id="IPR015943">
    <property type="entry name" value="WD40/YVTN_repeat-like_dom_sf"/>
</dbReference>
<evidence type="ECO:0000256" key="3">
    <source>
        <dbReference type="ARBA" id="ARBA00022448"/>
    </source>
</evidence>
<gene>
    <name evidence="7" type="ORF">Cantr_02963</name>
</gene>
<keyword evidence="3" id="KW-0813">Transport</keyword>
<name>A0A367YQF8_9ASCO</name>
<proteinExistence type="inferred from homology"/>
<sequence>MSIFKPRSGPIKQPSTPTSTSATSTTTSTTHELTKNEHYCVSSLPALPSVFKTQSSTFNNAYSDSESNYSLVVNATLIYVWSYKSTDATPLSIEFPIDSAKFQLPMAILTRPASGTGQDPGLVMLDSVSGLVKFYESVQHAPTLGLINDKSLEVTLPLRKGEYVTLAENVEPAGIVVATSLRRCLVVSLRDFKSKPLLGCVELLNNEGFFLRLLFRAEGDSGGASRTDEIVAIRSGRVSNHGTSQEIVVLDSAGGFHLYTYNLFSANGSPYVDKKKSFKQYISIDFNEYPGMLQQQAEFLDVWPIDDESHYLALAQIQGDLYLITLKIDKSGSLPIGSHKLKTAPSNSTNKPKLYLPHPQKTAFVIIDNSVILTDLNTSYIKDVSKKLNYYKPRWEDIIRFKSAVELIGSGYENQSANSNPAVILITKNFGVIRVEKFPESQTDDVVDPLAVVKSHIEQAIFYSDIQEIDFDLTQRFESETITKAIQLIIEEVLNSTSPYLPKTLPSISDLTSLKVKLYKKLIEYVERNGFNKNIIPPIVENLEKSDVAFQMWNIIDQDDSLKKVLLSEVPDVRDFFTHKVSDINQILTNFVETLMQQNLPVLQLIVNTLYQGVYLNDIQYIRNDLSKSWIFESNLIMRAEEIFIREFVKSDNNQQDDALKLVEVLYYFVNEAIAYMKATAGDDEDSNTQLRDYQGWYNKQKSDWIGVLLKFDLVQNATEIAEKYNDFASLARILDTEKTNKKIPVDQLDYAKYFEKFGYAFASCVYDHYLDTDDIHSLLLDFINYKPYLLRYFQENPQKTSSVSWIRYLLDSQFNPASDALIVSAQESKPTGDLHNQHIKYSISKLSAIAANNEDNLNDVNAELLIIKYQRLVKGALSETGRVGAIQKETFVKSYVNPDIPKTHIDAVVDQYHDKLTKNVQLSAGEIINLLTSLKPSMLDKQSFGYAYNVAQSILNQSVGNYYASLVLVRLLTIGDDAEVYSQANDVSDQQRKQKATESALYKTLKQDAGAIPKLEQVLTNPGGVIDDEYEDDLALRLFNEVLVSELVEKLKDGKFKNWVESVKEQARL</sequence>
<accession>A0A367YQF8</accession>
<comment type="subcellular location">
    <subcellularLocation>
        <location evidence="1">Nucleus</location>
    </subcellularLocation>
</comment>
<organism evidence="7 8">
    <name type="scientific">Candida viswanathii</name>
    <dbReference type="NCBI Taxonomy" id="5486"/>
    <lineage>
        <taxon>Eukaryota</taxon>
        <taxon>Fungi</taxon>
        <taxon>Dikarya</taxon>
        <taxon>Ascomycota</taxon>
        <taxon>Saccharomycotina</taxon>
        <taxon>Pichiomycetes</taxon>
        <taxon>Debaryomycetaceae</taxon>
        <taxon>Candida/Lodderomyces clade</taxon>
        <taxon>Candida</taxon>
    </lineage>
</organism>
<evidence type="ECO:0000256" key="4">
    <source>
        <dbReference type="ARBA" id="ARBA00023242"/>
    </source>
</evidence>
<evidence type="ECO:0000256" key="1">
    <source>
        <dbReference type="ARBA" id="ARBA00004123"/>
    </source>
</evidence>
<dbReference type="GO" id="GO:0016973">
    <property type="term" value="P:poly(A)+ mRNA export from nucleus"/>
    <property type="evidence" value="ECO:0007669"/>
    <property type="project" value="TreeGrafter"/>
</dbReference>
<dbReference type="InterPro" id="IPR037624">
    <property type="entry name" value="Nup133-like"/>
</dbReference>
<dbReference type="SUPFAM" id="SSF117289">
    <property type="entry name" value="Nucleoporin domain"/>
    <property type="match status" value="1"/>
</dbReference>
<feature type="region of interest" description="Disordered" evidence="5">
    <location>
        <begin position="1"/>
        <end position="32"/>
    </location>
</feature>
<keyword evidence="8" id="KW-1185">Reference proteome</keyword>
<dbReference type="OrthoDB" id="103454at2759"/>
<dbReference type="GO" id="GO:0000972">
    <property type="term" value="P:transcription-dependent tethering of RNA polymerase II gene DNA at nuclear periphery"/>
    <property type="evidence" value="ECO:0007669"/>
    <property type="project" value="TreeGrafter"/>
</dbReference>
<protein>
    <recommendedName>
        <fullName evidence="6">Nucleoporin Nup133/Nup155-like N-terminal domain-containing protein</fullName>
    </recommendedName>
</protein>
<evidence type="ECO:0000259" key="6">
    <source>
        <dbReference type="Pfam" id="PF08801"/>
    </source>
</evidence>
<dbReference type="STRING" id="5486.A0A367YQF8"/>
<dbReference type="PANTHER" id="PTHR13405:SF11">
    <property type="entry name" value="NUCLEAR PORE COMPLEX PROTEIN NUP133"/>
    <property type="match status" value="1"/>
</dbReference>
<comment type="caution">
    <text evidence="7">The sequence shown here is derived from an EMBL/GenBank/DDBJ whole genome shotgun (WGS) entry which is preliminary data.</text>
</comment>
<dbReference type="GO" id="GO:0031080">
    <property type="term" value="C:nuclear pore outer ring"/>
    <property type="evidence" value="ECO:0007669"/>
    <property type="project" value="TreeGrafter"/>
</dbReference>
<dbReference type="GO" id="GO:0017056">
    <property type="term" value="F:structural constituent of nuclear pore"/>
    <property type="evidence" value="ECO:0007669"/>
    <property type="project" value="InterPro"/>
</dbReference>
<dbReference type="Gene3D" id="2.130.10.10">
    <property type="entry name" value="YVTN repeat-like/Quinoprotein amine dehydrogenase"/>
    <property type="match status" value="1"/>
</dbReference>
<evidence type="ECO:0000313" key="7">
    <source>
        <dbReference type="EMBL" id="RCK67251.1"/>
    </source>
</evidence>
<feature type="compositionally biased region" description="Low complexity" evidence="5">
    <location>
        <begin position="14"/>
        <end position="30"/>
    </location>
</feature>
<evidence type="ECO:0000313" key="8">
    <source>
        <dbReference type="Proteomes" id="UP000253472"/>
    </source>
</evidence>
<dbReference type="PANTHER" id="PTHR13405">
    <property type="entry name" value="NUCLEAR PORE COMPLEX PROTEIN NUP133"/>
    <property type="match status" value="1"/>
</dbReference>
<dbReference type="AlphaFoldDB" id="A0A367YQF8"/>
<reference evidence="7 8" key="1">
    <citation type="submission" date="2018-06" db="EMBL/GenBank/DDBJ databases">
        <title>Whole genome sequencing of Candida tropicalis (genome annotated by CSBL at Korea University).</title>
        <authorList>
            <person name="Ahn J."/>
        </authorList>
    </citation>
    <scope>NUCLEOTIDE SEQUENCE [LARGE SCALE GENOMIC DNA]</scope>
    <source>
        <strain evidence="7 8">ATCC 20962</strain>
    </source>
</reference>
<dbReference type="Proteomes" id="UP000253472">
    <property type="component" value="Unassembled WGS sequence"/>
</dbReference>
<dbReference type="Gene3D" id="1.20.58.1380">
    <property type="match status" value="1"/>
</dbReference>
<feature type="domain" description="Nucleoporin Nup133/Nup155-like N-terminal" evidence="6">
    <location>
        <begin position="34"/>
        <end position="434"/>
    </location>
</feature>
<evidence type="ECO:0000256" key="5">
    <source>
        <dbReference type="SAM" id="MobiDB-lite"/>
    </source>
</evidence>
<evidence type="ECO:0000256" key="2">
    <source>
        <dbReference type="ARBA" id="ARBA00005569"/>
    </source>
</evidence>
<dbReference type="GO" id="GO:0006606">
    <property type="term" value="P:protein import into nucleus"/>
    <property type="evidence" value="ECO:0007669"/>
    <property type="project" value="TreeGrafter"/>
</dbReference>
<dbReference type="EMBL" id="QLNQ01000001">
    <property type="protein sequence ID" value="RCK67251.1"/>
    <property type="molecule type" value="Genomic_DNA"/>
</dbReference>
<comment type="similarity">
    <text evidence="2">Belongs to the nucleoporin Nup133 family.</text>
</comment>
<dbReference type="InterPro" id="IPR014908">
    <property type="entry name" value="Nucleoporin_Nup133/Nup155_N"/>
</dbReference>
<dbReference type="Pfam" id="PF08801">
    <property type="entry name" value="Nucleoporin_N"/>
    <property type="match status" value="1"/>
</dbReference>
<keyword evidence="4" id="KW-0539">Nucleus</keyword>